<name>A0A318SC77_9DEIO</name>
<sequence length="345" mass="36470">MKKMLTLVLVVASAGVASAQASLTGAGASFPFPLYSKMFAEYKNTKNVTVNYQSVGSGAGQRQIKERTVDFGASDTPVSNDDLGAYPGKLLHVPTALGAVVPIYNIPGVDASLKFTGAVLADIYLGKIKLWNDAAITKLNSGVSIPALPITVVRRSDGSGTTGVFTDYLSKVSRDWKSKVGSGTAVNWPVGIGARGNEGVSGTVRQTPGAIGYAELVYAQQNKIDFGSVQNRAGNFVKASEAAVTAAAKAVTLPADTRVSITNPPATAANAYPISSFTYVLVYQDQKYAGRTKAQAQALKDLLSWMVTTGQQYNEPLNYAELPDNAQTRARNIIRSMTFGGERLN</sequence>
<evidence type="ECO:0000256" key="1">
    <source>
        <dbReference type="ARBA" id="ARBA00008725"/>
    </source>
</evidence>
<dbReference type="Proteomes" id="UP000248326">
    <property type="component" value="Unassembled WGS sequence"/>
</dbReference>
<dbReference type="InterPro" id="IPR050962">
    <property type="entry name" value="Phosphate-bind_PstS"/>
</dbReference>
<dbReference type="PIRSF" id="PIRSF002756">
    <property type="entry name" value="PstS"/>
    <property type="match status" value="1"/>
</dbReference>
<dbReference type="SUPFAM" id="SSF53850">
    <property type="entry name" value="Periplasmic binding protein-like II"/>
    <property type="match status" value="1"/>
</dbReference>
<evidence type="ECO:0000313" key="8">
    <source>
        <dbReference type="Proteomes" id="UP000248326"/>
    </source>
</evidence>
<proteinExistence type="inferred from homology"/>
<dbReference type="Gene3D" id="3.40.190.10">
    <property type="entry name" value="Periplasmic binding protein-like II"/>
    <property type="match status" value="2"/>
</dbReference>
<dbReference type="EMBL" id="QJSX01000001">
    <property type="protein sequence ID" value="PYE56441.1"/>
    <property type="molecule type" value="Genomic_DNA"/>
</dbReference>
<gene>
    <name evidence="7" type="ORF">DES52_101245</name>
</gene>
<dbReference type="InterPro" id="IPR005673">
    <property type="entry name" value="ABC_phos-bd_PstS"/>
</dbReference>
<dbReference type="AlphaFoldDB" id="A0A318SC77"/>
<dbReference type="GO" id="GO:0042301">
    <property type="term" value="F:phosphate ion binding"/>
    <property type="evidence" value="ECO:0007669"/>
    <property type="project" value="InterPro"/>
</dbReference>
<dbReference type="GO" id="GO:0043190">
    <property type="term" value="C:ATP-binding cassette (ABC) transporter complex"/>
    <property type="evidence" value="ECO:0007669"/>
    <property type="project" value="InterPro"/>
</dbReference>
<dbReference type="GO" id="GO:0035435">
    <property type="term" value="P:phosphate ion transmembrane transport"/>
    <property type="evidence" value="ECO:0007669"/>
    <property type="project" value="InterPro"/>
</dbReference>
<reference evidence="7 8" key="1">
    <citation type="submission" date="2018-06" db="EMBL/GenBank/DDBJ databases">
        <title>Genomic Encyclopedia of Type Strains, Phase IV (KMG-IV): sequencing the most valuable type-strain genomes for metagenomic binning, comparative biology and taxonomic classification.</title>
        <authorList>
            <person name="Goeker M."/>
        </authorList>
    </citation>
    <scope>NUCLEOTIDE SEQUENCE [LARGE SCALE GENOMIC DNA]</scope>
    <source>
        <strain evidence="7 8">DSM 18048</strain>
    </source>
</reference>
<keyword evidence="2 4" id="KW-0813">Transport</keyword>
<dbReference type="CDD" id="cd13565">
    <property type="entry name" value="PBP2_PstS"/>
    <property type="match status" value="1"/>
</dbReference>
<dbReference type="Pfam" id="PF12849">
    <property type="entry name" value="PBP_like_2"/>
    <property type="match status" value="1"/>
</dbReference>
<organism evidence="7 8">
    <name type="scientific">Deinococcus yavapaiensis KR-236</name>
    <dbReference type="NCBI Taxonomy" id="694435"/>
    <lineage>
        <taxon>Bacteria</taxon>
        <taxon>Thermotogati</taxon>
        <taxon>Deinococcota</taxon>
        <taxon>Deinococci</taxon>
        <taxon>Deinococcales</taxon>
        <taxon>Deinococcaceae</taxon>
        <taxon>Deinococcus</taxon>
    </lineage>
</organism>
<comment type="caution">
    <text evidence="7">The sequence shown here is derived from an EMBL/GenBank/DDBJ whole genome shotgun (WGS) entry which is preliminary data.</text>
</comment>
<evidence type="ECO:0000256" key="2">
    <source>
        <dbReference type="ARBA" id="ARBA00022448"/>
    </source>
</evidence>
<comment type="similarity">
    <text evidence="1 4">Belongs to the PstS family.</text>
</comment>
<evidence type="ECO:0000259" key="6">
    <source>
        <dbReference type="Pfam" id="PF12849"/>
    </source>
</evidence>
<keyword evidence="8" id="KW-1185">Reference proteome</keyword>
<dbReference type="PANTHER" id="PTHR42996:SF1">
    <property type="entry name" value="PHOSPHATE-BINDING PROTEIN PSTS"/>
    <property type="match status" value="1"/>
</dbReference>
<dbReference type="PANTHER" id="PTHR42996">
    <property type="entry name" value="PHOSPHATE-BINDING PROTEIN PSTS"/>
    <property type="match status" value="1"/>
</dbReference>
<feature type="chain" id="PRO_5016234266" description="Phosphate-binding protein" evidence="5">
    <location>
        <begin position="20"/>
        <end position="345"/>
    </location>
</feature>
<keyword evidence="5" id="KW-0732">Signal</keyword>
<protein>
    <recommendedName>
        <fullName evidence="4">Phosphate-binding protein</fullName>
    </recommendedName>
</protein>
<evidence type="ECO:0000256" key="4">
    <source>
        <dbReference type="PIRNR" id="PIRNR002756"/>
    </source>
</evidence>
<dbReference type="InterPro" id="IPR024370">
    <property type="entry name" value="PBP_domain"/>
</dbReference>
<evidence type="ECO:0000256" key="3">
    <source>
        <dbReference type="ARBA" id="ARBA00022592"/>
    </source>
</evidence>
<accession>A0A318SC77</accession>
<evidence type="ECO:0000256" key="5">
    <source>
        <dbReference type="SAM" id="SignalP"/>
    </source>
</evidence>
<keyword evidence="3 4" id="KW-0592">Phosphate transport</keyword>
<feature type="signal peptide" evidence="5">
    <location>
        <begin position="1"/>
        <end position="19"/>
    </location>
</feature>
<feature type="domain" description="PBP" evidence="6">
    <location>
        <begin position="13"/>
        <end position="307"/>
    </location>
</feature>
<dbReference type="OrthoDB" id="9790048at2"/>
<dbReference type="RefSeq" id="WP_110884936.1">
    <property type="nucleotide sequence ID" value="NZ_QJSX01000001.1"/>
</dbReference>
<evidence type="ECO:0000313" key="7">
    <source>
        <dbReference type="EMBL" id="PYE56441.1"/>
    </source>
</evidence>
<dbReference type="NCBIfam" id="TIGR00975">
    <property type="entry name" value="3a0107s03"/>
    <property type="match status" value="1"/>
</dbReference>